<evidence type="ECO:0000313" key="4">
    <source>
        <dbReference type="Proteomes" id="UP001377692"/>
    </source>
</evidence>
<evidence type="ECO:0000256" key="1">
    <source>
        <dbReference type="SAM" id="MobiDB-lite"/>
    </source>
</evidence>
<dbReference type="PROSITE" id="PS50231">
    <property type="entry name" value="RICIN_B_LECTIN"/>
    <property type="match status" value="1"/>
</dbReference>
<dbReference type="Proteomes" id="UP001377692">
    <property type="component" value="Unassembled WGS sequence"/>
</dbReference>
<proteinExistence type="predicted"/>
<keyword evidence="2" id="KW-0732">Signal</keyword>
<dbReference type="PROSITE" id="PS51257">
    <property type="entry name" value="PROKAR_LIPOPROTEIN"/>
    <property type="match status" value="1"/>
</dbReference>
<sequence>MKIFAYRAWLVIAGCTLLAACSSSTPRESGTSSAVTQLFTLEPTPDRSTLQKTATGYLATLLANPANDEITLVDASAELINNSTQHLAVTLPDGKTAQFNLRDFNSMAGGYEGWVGYRRSAWKLNHPSPAEIDFDPRYYLSIVRHGTQLVGNLIVDGQRYQLEYLGGRQHALIKIDGSKLPPEDSQPPQGHASEVSTVKTNLPPKSAHSTIRLLFVTTNQARAKNPNYRAALTLGLQDANQITKNSQVAITYELAGFMDANHDETGKDFVTLLNDLTYRMPEVKVVRDRVRADLVSMLVTNNEQCGGGKPGPAKHLGFSAIYCIPSLSHEIGHNFGMTHSWDGVSNAYTHGYQYKPASGSLRFRTQMAGECSPACPRQLFFSNPRLSYQGQALGTVANHDVARAMNERRETVENFYPPFTGKRIRSVERAKLGLPACLTVTSRGALTFADCGNISEGDFWYWNNNALTTIRVQQGDVLSCLQWTANGEAAGMGACSGLRSNFSFAGGVIKFSALGISNCMEGNGRSASPKFSYCYDRDDARWETIP</sequence>
<gene>
    <name evidence="3" type="ORF">V7V80_11785</name>
</gene>
<comment type="caution">
    <text evidence="3">The sequence shown here is derived from an EMBL/GenBank/DDBJ whole genome shotgun (WGS) entry which is preliminary data.</text>
</comment>
<feature type="signal peptide" evidence="2">
    <location>
        <begin position="1"/>
        <end position="19"/>
    </location>
</feature>
<feature type="chain" id="PRO_5047377861" evidence="2">
    <location>
        <begin position="20"/>
        <end position="546"/>
    </location>
</feature>
<dbReference type="RefSeq" id="WP_339549317.1">
    <property type="nucleotide sequence ID" value="NZ_JBBHLD010000008.1"/>
</dbReference>
<evidence type="ECO:0000256" key="2">
    <source>
        <dbReference type="SAM" id="SignalP"/>
    </source>
</evidence>
<protein>
    <submittedName>
        <fullName evidence="3">Reprolysin-like metallopeptidase</fullName>
    </submittedName>
</protein>
<reference evidence="3 4" key="1">
    <citation type="submission" date="2024-02" db="EMBL/GenBank/DDBJ databases">
        <title>Identification of pathogenicity and growth-promoting functions of Pseudomonas putida variants.</title>
        <authorList>
            <person name="Sun J."/>
        </authorList>
    </citation>
    <scope>NUCLEOTIDE SEQUENCE [LARGE SCALE GENOMIC DNA]</scope>
    <source>
        <strain evidence="3 4">A04</strain>
    </source>
</reference>
<name>A0ABU8R6A8_9PSED</name>
<dbReference type="EMBL" id="JBBHLD010000008">
    <property type="protein sequence ID" value="MEJ5905365.1"/>
    <property type="molecule type" value="Genomic_DNA"/>
</dbReference>
<keyword evidence="4" id="KW-1185">Reference proteome</keyword>
<accession>A0ABU8R6A8</accession>
<dbReference type="SUPFAM" id="SSF55486">
    <property type="entry name" value="Metalloproteases ('zincins'), catalytic domain"/>
    <property type="match status" value="2"/>
</dbReference>
<dbReference type="Pfam" id="PF13583">
    <property type="entry name" value="Reprolysin_4"/>
    <property type="match status" value="1"/>
</dbReference>
<feature type="region of interest" description="Disordered" evidence="1">
    <location>
        <begin position="177"/>
        <end position="202"/>
    </location>
</feature>
<evidence type="ECO:0000313" key="3">
    <source>
        <dbReference type="EMBL" id="MEJ5905365.1"/>
    </source>
</evidence>
<organism evidence="3 4">
    <name type="scientific">Pseudomonas kermanshahensis</name>
    <dbReference type="NCBI Taxonomy" id="2745482"/>
    <lineage>
        <taxon>Bacteria</taxon>
        <taxon>Pseudomonadati</taxon>
        <taxon>Pseudomonadota</taxon>
        <taxon>Gammaproteobacteria</taxon>
        <taxon>Pseudomonadales</taxon>
        <taxon>Pseudomonadaceae</taxon>
        <taxon>Pseudomonas</taxon>
    </lineage>
</organism>